<evidence type="ECO:0000313" key="3">
    <source>
        <dbReference type="Proteomes" id="UP000055060"/>
    </source>
</evidence>
<evidence type="ECO:0000259" key="1">
    <source>
        <dbReference type="Pfam" id="PF00174"/>
    </source>
</evidence>
<dbReference type="SUPFAM" id="SSF56524">
    <property type="entry name" value="Oxidoreductase molybdopterin-binding domain"/>
    <property type="match status" value="1"/>
</dbReference>
<dbReference type="InterPro" id="IPR000572">
    <property type="entry name" value="OxRdtase_Mopterin-bd_dom"/>
</dbReference>
<evidence type="ECO:0000313" key="2">
    <source>
        <dbReference type="EMBL" id="GAP13985.1"/>
    </source>
</evidence>
<dbReference type="RefSeq" id="WP_075073279.1">
    <property type="nucleotide sequence ID" value="NZ_DF967972.1"/>
</dbReference>
<dbReference type="AlphaFoldDB" id="A0A0S7BJE2"/>
<dbReference type="PROSITE" id="PS51257">
    <property type="entry name" value="PROKAR_LIPOPROTEIN"/>
    <property type="match status" value="1"/>
</dbReference>
<feature type="domain" description="Oxidoreductase molybdopterin-binding" evidence="1">
    <location>
        <begin position="76"/>
        <end position="145"/>
    </location>
</feature>
<dbReference type="Gene3D" id="3.90.420.10">
    <property type="entry name" value="Oxidoreductase, molybdopterin-binding domain"/>
    <property type="match status" value="1"/>
</dbReference>
<keyword evidence="3" id="KW-1185">Reference proteome</keyword>
<dbReference type="InterPro" id="IPR036374">
    <property type="entry name" value="OxRdtase_Mopterin-bd_sf"/>
</dbReference>
<dbReference type="EMBL" id="DF967972">
    <property type="protein sequence ID" value="GAP13985.1"/>
    <property type="molecule type" value="Genomic_DNA"/>
</dbReference>
<dbReference type="Proteomes" id="UP000055060">
    <property type="component" value="Unassembled WGS sequence"/>
</dbReference>
<name>A0A0S7BJE2_9CHLR</name>
<dbReference type="Pfam" id="PF00174">
    <property type="entry name" value="Oxidored_molyb"/>
    <property type="match status" value="1"/>
</dbReference>
<reference evidence="2" key="1">
    <citation type="submission" date="2015-07" db="EMBL/GenBank/DDBJ databases">
        <title>Draft Genome Sequences of Anaerolinea thermolimosa IMO-1, Bellilinea caldifistulae GOMI-1, Leptolinea tardivitalis YMTK-2, Levilinea saccharolytica KIBI-1,Longilinea arvoryzae KOME-1, Previously Described as Members of the Anaerolineaceae (Chloroflexi).</title>
        <authorList>
            <person name="Sekiguchi Y."/>
            <person name="Ohashi A."/>
            <person name="Matsuura N."/>
            <person name="Tourlousse M.D."/>
        </authorList>
    </citation>
    <scope>NUCLEOTIDE SEQUENCE [LARGE SCALE GENOMIC DNA]</scope>
    <source>
        <strain evidence="2">KOME-1</strain>
    </source>
</reference>
<proteinExistence type="predicted"/>
<sequence length="166" mass="17804">MKKTVLVLLAVVMLGVLVAGCAPKEKAVELGPALLTVSGKIGSPNSGDKYVVDQAFFDSKSVELKMDDPWMGDGLAYKGILIRDLLTAMKVPADATTIRVIATDGKGIDIAIADAQKWDIMLVHWADGTELATDAGGPVKIAFPADARATYPDDQWMWWLTTAEVK</sequence>
<accession>A0A0S7BJE2</accession>
<organism evidence="2">
    <name type="scientific">Longilinea arvoryzae</name>
    <dbReference type="NCBI Taxonomy" id="360412"/>
    <lineage>
        <taxon>Bacteria</taxon>
        <taxon>Bacillati</taxon>
        <taxon>Chloroflexota</taxon>
        <taxon>Anaerolineae</taxon>
        <taxon>Anaerolineales</taxon>
        <taxon>Anaerolineaceae</taxon>
        <taxon>Longilinea</taxon>
    </lineage>
</organism>
<dbReference type="STRING" id="360412.LARV_01744"/>
<gene>
    <name evidence="2" type="ORF">LARV_01744</name>
</gene>
<dbReference type="OrthoDB" id="67077at2"/>
<protein>
    <submittedName>
        <fullName evidence="2">Oxidoreductase molybdopterin binding domain</fullName>
    </submittedName>
</protein>